<comment type="similarity">
    <text evidence="1">Belongs to the sigma-70 factor family. ECF subfamily.</text>
</comment>
<dbReference type="Proteomes" id="UP000036756">
    <property type="component" value="Unassembled WGS sequence"/>
</dbReference>
<accession>A0A0J8D7A4</accession>
<dbReference type="InterPro" id="IPR036388">
    <property type="entry name" value="WH-like_DNA-bd_sf"/>
</dbReference>
<evidence type="ECO:0000256" key="4">
    <source>
        <dbReference type="ARBA" id="ARBA00023125"/>
    </source>
</evidence>
<feature type="domain" description="RNA polymerase sigma factor 70 region 4 type 2" evidence="7">
    <location>
        <begin position="123"/>
        <end position="175"/>
    </location>
</feature>
<dbReference type="Gene3D" id="1.10.1740.10">
    <property type="match status" value="1"/>
</dbReference>
<organism evidence="8 9">
    <name type="scientific">Clostridium cylindrosporum DSM 605</name>
    <dbReference type="NCBI Taxonomy" id="1121307"/>
    <lineage>
        <taxon>Bacteria</taxon>
        <taxon>Bacillati</taxon>
        <taxon>Bacillota</taxon>
        <taxon>Clostridia</taxon>
        <taxon>Eubacteriales</taxon>
        <taxon>Clostridiaceae</taxon>
        <taxon>Clostridium</taxon>
    </lineage>
</organism>
<dbReference type="Pfam" id="PF08281">
    <property type="entry name" value="Sigma70_r4_2"/>
    <property type="match status" value="1"/>
</dbReference>
<dbReference type="GO" id="GO:0003677">
    <property type="term" value="F:DNA binding"/>
    <property type="evidence" value="ECO:0007669"/>
    <property type="project" value="UniProtKB-KW"/>
</dbReference>
<dbReference type="GO" id="GO:0016987">
    <property type="term" value="F:sigma factor activity"/>
    <property type="evidence" value="ECO:0007669"/>
    <property type="project" value="UniProtKB-KW"/>
</dbReference>
<dbReference type="PANTHER" id="PTHR43133:SF8">
    <property type="entry name" value="RNA POLYMERASE SIGMA FACTOR HI_1459-RELATED"/>
    <property type="match status" value="1"/>
</dbReference>
<gene>
    <name evidence="8" type="ORF">CLCY_3c02160</name>
</gene>
<dbReference type="InterPro" id="IPR013325">
    <property type="entry name" value="RNA_pol_sigma_r2"/>
</dbReference>
<dbReference type="EMBL" id="LFVU01000026">
    <property type="protein sequence ID" value="KMT21945.1"/>
    <property type="molecule type" value="Genomic_DNA"/>
</dbReference>
<keyword evidence="9" id="KW-1185">Reference proteome</keyword>
<name>A0A0J8D7A4_CLOCY</name>
<keyword evidence="5" id="KW-0804">Transcription</keyword>
<dbReference type="InterPro" id="IPR013324">
    <property type="entry name" value="RNA_pol_sigma_r3/r4-like"/>
</dbReference>
<feature type="domain" description="RNA polymerase sigma-70 region 2" evidence="6">
    <location>
        <begin position="23"/>
        <end position="92"/>
    </location>
</feature>
<evidence type="ECO:0000256" key="5">
    <source>
        <dbReference type="ARBA" id="ARBA00023163"/>
    </source>
</evidence>
<sequence>MKITETNLAKQLQNRNLKALDFLVDTYSNLLYKVIYKVLGSYDEKEIIEECLNDVLLAIWDNSNMFSGKPEKFIHWICVIAKYKAIDYQRKISKNKEVININDCVIASDFTTEDKILINENRKEILAYINEMNEIDRKIFLMRFYLEESINGIAVKLSVSRNVVDTRLSRGKKLLKQKLLSSQREETINEQYIQEI</sequence>
<keyword evidence="3" id="KW-0731">Sigma factor</keyword>
<dbReference type="Gene3D" id="1.10.10.10">
    <property type="entry name" value="Winged helix-like DNA-binding domain superfamily/Winged helix DNA-binding domain"/>
    <property type="match status" value="1"/>
</dbReference>
<evidence type="ECO:0000259" key="6">
    <source>
        <dbReference type="Pfam" id="PF04542"/>
    </source>
</evidence>
<keyword evidence="2" id="KW-0805">Transcription regulation</keyword>
<dbReference type="AlphaFoldDB" id="A0A0J8D7A4"/>
<evidence type="ECO:0000259" key="7">
    <source>
        <dbReference type="Pfam" id="PF08281"/>
    </source>
</evidence>
<keyword evidence="4" id="KW-0238">DNA-binding</keyword>
<dbReference type="InterPro" id="IPR014284">
    <property type="entry name" value="RNA_pol_sigma-70_dom"/>
</dbReference>
<dbReference type="SUPFAM" id="SSF88946">
    <property type="entry name" value="Sigma2 domain of RNA polymerase sigma factors"/>
    <property type="match status" value="1"/>
</dbReference>
<dbReference type="PANTHER" id="PTHR43133">
    <property type="entry name" value="RNA POLYMERASE ECF-TYPE SIGMA FACTO"/>
    <property type="match status" value="1"/>
</dbReference>
<evidence type="ECO:0000256" key="2">
    <source>
        <dbReference type="ARBA" id="ARBA00023015"/>
    </source>
</evidence>
<dbReference type="SUPFAM" id="SSF88659">
    <property type="entry name" value="Sigma3 and sigma4 domains of RNA polymerase sigma factors"/>
    <property type="match status" value="1"/>
</dbReference>
<dbReference type="RefSeq" id="WP_048570586.1">
    <property type="nucleotide sequence ID" value="NZ_LFVU01000026.1"/>
</dbReference>
<protein>
    <submittedName>
        <fullName evidence="8">RNA polymerase sigma factor, sigma-70 family</fullName>
    </submittedName>
</protein>
<dbReference type="InterPro" id="IPR013249">
    <property type="entry name" value="RNA_pol_sigma70_r4_t2"/>
</dbReference>
<evidence type="ECO:0000313" key="9">
    <source>
        <dbReference type="Proteomes" id="UP000036756"/>
    </source>
</evidence>
<evidence type="ECO:0000313" key="8">
    <source>
        <dbReference type="EMBL" id="KMT21945.1"/>
    </source>
</evidence>
<evidence type="ECO:0000256" key="3">
    <source>
        <dbReference type="ARBA" id="ARBA00023082"/>
    </source>
</evidence>
<comment type="caution">
    <text evidence="8">The sequence shown here is derived from an EMBL/GenBank/DDBJ whole genome shotgun (WGS) entry which is preliminary data.</text>
</comment>
<dbReference type="GO" id="GO:0006352">
    <property type="term" value="P:DNA-templated transcription initiation"/>
    <property type="evidence" value="ECO:0007669"/>
    <property type="project" value="InterPro"/>
</dbReference>
<dbReference type="InterPro" id="IPR039425">
    <property type="entry name" value="RNA_pol_sigma-70-like"/>
</dbReference>
<dbReference type="PATRIC" id="fig|1121307.3.peg.1569"/>
<reference evidence="8 9" key="1">
    <citation type="submission" date="2015-06" db="EMBL/GenBank/DDBJ databases">
        <title>Draft genome sequence of the purine-degrading Clostridium cylindrosporum HC-1 (DSM 605).</title>
        <authorList>
            <person name="Poehlein A."/>
            <person name="Schiel-Bengelsdorf B."/>
            <person name="Bengelsdorf F."/>
            <person name="Daniel R."/>
            <person name="Duerre P."/>
        </authorList>
    </citation>
    <scope>NUCLEOTIDE SEQUENCE [LARGE SCALE GENOMIC DNA]</scope>
    <source>
        <strain evidence="8 9">DSM 605</strain>
    </source>
</reference>
<dbReference type="Pfam" id="PF04542">
    <property type="entry name" value="Sigma70_r2"/>
    <property type="match status" value="1"/>
</dbReference>
<dbReference type="STRING" id="1121307.CLCY_3c02160"/>
<evidence type="ECO:0000256" key="1">
    <source>
        <dbReference type="ARBA" id="ARBA00010641"/>
    </source>
</evidence>
<proteinExistence type="inferred from homology"/>
<dbReference type="NCBIfam" id="TIGR02937">
    <property type="entry name" value="sigma70-ECF"/>
    <property type="match status" value="1"/>
</dbReference>
<dbReference type="InterPro" id="IPR007627">
    <property type="entry name" value="RNA_pol_sigma70_r2"/>
</dbReference>